<feature type="region of interest" description="Disordered" evidence="1">
    <location>
        <begin position="376"/>
        <end position="442"/>
    </location>
</feature>
<evidence type="ECO:0000313" key="3">
    <source>
        <dbReference type="EMBL" id="CAE4640110.1"/>
    </source>
</evidence>
<reference evidence="2" key="1">
    <citation type="submission" date="2021-01" db="EMBL/GenBank/DDBJ databases">
        <authorList>
            <person name="Corre E."/>
            <person name="Pelletier E."/>
            <person name="Niang G."/>
            <person name="Scheremetjew M."/>
            <person name="Finn R."/>
            <person name="Kale V."/>
            <person name="Holt S."/>
            <person name="Cochrane G."/>
            <person name="Meng A."/>
            <person name="Brown T."/>
            <person name="Cohen L."/>
        </authorList>
    </citation>
    <scope>NUCLEOTIDE SEQUENCE</scope>
    <source>
        <strain evidence="2">GSO104</strain>
    </source>
</reference>
<gene>
    <name evidence="2" type="ORF">DBRI00130_LOCUS32258</name>
    <name evidence="3" type="ORF">DBRI00130_LOCUS32259</name>
</gene>
<sequence>MEHVLESRKSIGIHTTSDHLQSKQLSSVAESSVQSLKRQVEQKQLQITSSQYDDPAESIAQYLDDGTTHLGGVYAKLTKDYPACQSVLTTQQNNEGIAKTAGSSHPTSYSNHNVTEKLRQIAATSLDTYQNSLLPILETAQNRHQQHPHISTRELMLSMLLSQSTAGSPVSKYPLPCRDILGKAELTNHIQDLYLAEKRLDNDFQTSNFFGDLSHQLNTVMSHNAGSSLASQIWGNGLISAANRIYNPLQLSVTPPDYPKPSFVATKSQESNLVQRALRILYPDQDPSQEVNILPRQLQDPLLTAESLLSQTSTRASALSAHPSIISGSNRIARGISTVIPNDHGRNKTLDDDKFVKLSNTYIPPGKFLCRKVSSISNEDTSETDDSSVLSSRSDFDDYYHEPNTQKRKRRFEEYSDHKINAQRRKRRMEDYESDSTVEKSSDTSNMFHGNILVAIPDDSNILTESRCIVRSQIEFFSATKEDARAIKNGRSKLPEVGQVGIRCIHCKHLCHQMRPIRAAVFPSSLDQIYMAVKNWQHFHFSVCIEIPQEFREKIVTLSTKRKRAGGSGRAYWVCAAKKLGIMEYKHGLCFGKDPNTF</sequence>
<feature type="compositionally biased region" description="Basic and acidic residues" evidence="1">
    <location>
        <begin position="394"/>
        <end position="420"/>
    </location>
</feature>
<dbReference type="EMBL" id="HBNS01041444">
    <property type="protein sequence ID" value="CAE4640110.1"/>
    <property type="molecule type" value="Transcribed_RNA"/>
</dbReference>
<accession>A0A6V2L7I9</accession>
<dbReference type="EMBL" id="HBNS01041443">
    <property type="protein sequence ID" value="CAE4640108.1"/>
    <property type="molecule type" value="Transcribed_RNA"/>
</dbReference>
<evidence type="ECO:0000256" key="1">
    <source>
        <dbReference type="SAM" id="MobiDB-lite"/>
    </source>
</evidence>
<proteinExistence type="predicted"/>
<evidence type="ECO:0000313" key="2">
    <source>
        <dbReference type="EMBL" id="CAE4640108.1"/>
    </source>
</evidence>
<name>A0A6V2L7I9_9STRA</name>
<organism evidence="2">
    <name type="scientific">Ditylum brightwellii</name>
    <dbReference type="NCBI Taxonomy" id="49249"/>
    <lineage>
        <taxon>Eukaryota</taxon>
        <taxon>Sar</taxon>
        <taxon>Stramenopiles</taxon>
        <taxon>Ochrophyta</taxon>
        <taxon>Bacillariophyta</taxon>
        <taxon>Mediophyceae</taxon>
        <taxon>Lithodesmiophycidae</taxon>
        <taxon>Lithodesmiales</taxon>
        <taxon>Lithodesmiaceae</taxon>
        <taxon>Ditylum</taxon>
    </lineage>
</organism>
<dbReference type="AlphaFoldDB" id="A0A6V2L7I9"/>
<protein>
    <submittedName>
        <fullName evidence="2">Uncharacterized protein</fullName>
    </submittedName>
</protein>